<dbReference type="InterPro" id="IPR022409">
    <property type="entry name" value="PKD/Chitinase_dom"/>
</dbReference>
<feature type="region of interest" description="Disordered" evidence="17">
    <location>
        <begin position="3992"/>
        <end position="4060"/>
    </location>
</feature>
<feature type="domain" description="PKD" evidence="20">
    <location>
        <begin position="2134"/>
        <end position="2195"/>
    </location>
</feature>
<reference evidence="23" key="1">
    <citation type="journal article" date="2023" name="G3 (Bethesda)">
        <title>A reference genome for the long-term kleptoplast-retaining sea slug Elysia crispata morphotype clarki.</title>
        <authorList>
            <person name="Eastman K.E."/>
            <person name="Pendleton A.L."/>
            <person name="Shaikh M.A."/>
            <person name="Suttiyut T."/>
            <person name="Ogas R."/>
            <person name="Tomko P."/>
            <person name="Gavelis G."/>
            <person name="Widhalm J.R."/>
            <person name="Wisecaver J.H."/>
        </authorList>
    </citation>
    <scope>NUCLEOTIDE SEQUENCE</scope>
    <source>
        <strain evidence="23">ECLA1</strain>
    </source>
</reference>
<dbReference type="PROSITE" id="PS50041">
    <property type="entry name" value="C_TYPE_LECTIN_2"/>
    <property type="match status" value="2"/>
</dbReference>
<feature type="domain" description="C-type lectin" evidence="19">
    <location>
        <begin position="629"/>
        <end position="743"/>
    </location>
</feature>
<name>A0AAE1AGE0_9GAST</name>
<feature type="domain" description="REJ" evidence="22">
    <location>
        <begin position="2538"/>
        <end position="2888"/>
    </location>
</feature>
<feature type="transmembrane region" description="Helical" evidence="18">
    <location>
        <begin position="4597"/>
        <end position="4623"/>
    </location>
</feature>
<evidence type="ECO:0000256" key="4">
    <source>
        <dbReference type="ARBA" id="ARBA00022475"/>
    </source>
</evidence>
<evidence type="ECO:0008006" key="25">
    <source>
        <dbReference type="Google" id="ProtNLM"/>
    </source>
</evidence>
<feature type="transmembrane region" description="Helical" evidence="18">
    <location>
        <begin position="4110"/>
        <end position="4133"/>
    </location>
</feature>
<feature type="domain" description="PLAT" evidence="21">
    <location>
        <begin position="3548"/>
        <end position="3663"/>
    </location>
</feature>
<dbReference type="InterPro" id="IPR036392">
    <property type="entry name" value="PLAT/LH2_dom_sf"/>
</dbReference>
<evidence type="ECO:0000313" key="23">
    <source>
        <dbReference type="EMBL" id="KAK3787403.1"/>
    </source>
</evidence>
<dbReference type="InterPro" id="IPR002859">
    <property type="entry name" value="PKD/REJ-like"/>
</dbReference>
<feature type="compositionally biased region" description="Basic and acidic residues" evidence="17">
    <location>
        <begin position="4042"/>
        <end position="4052"/>
    </location>
</feature>
<keyword evidence="10" id="KW-0969">Cilium</keyword>
<dbReference type="PRINTS" id="PR01433">
    <property type="entry name" value="POLYCYSTIN2"/>
</dbReference>
<dbReference type="InterPro" id="IPR032675">
    <property type="entry name" value="LRR_dom_sf"/>
</dbReference>
<dbReference type="GO" id="GO:0005929">
    <property type="term" value="C:cilium"/>
    <property type="evidence" value="ECO:0007669"/>
    <property type="project" value="UniProtKB-SubCell"/>
</dbReference>
<dbReference type="InterPro" id="IPR014010">
    <property type="entry name" value="REJ_dom"/>
</dbReference>
<dbReference type="SUPFAM" id="SSF56436">
    <property type="entry name" value="C-type lectin-like"/>
    <property type="match status" value="2"/>
</dbReference>
<comment type="similarity">
    <text evidence="3">Belongs to the polycystin family.</text>
</comment>
<accession>A0AAE1AGE0</accession>
<feature type="domain" description="PKD" evidence="20">
    <location>
        <begin position="1873"/>
        <end position="1926"/>
    </location>
</feature>
<dbReference type="Proteomes" id="UP001283361">
    <property type="component" value="Unassembled WGS sequence"/>
</dbReference>
<dbReference type="Pfam" id="PF00059">
    <property type="entry name" value="Lectin_C"/>
    <property type="match status" value="2"/>
</dbReference>
<keyword evidence="7" id="KW-0732">Signal</keyword>
<feature type="transmembrane region" description="Helical" evidence="18">
    <location>
        <begin position="4145"/>
        <end position="4167"/>
    </location>
</feature>
<feature type="transmembrane region" description="Helical" evidence="18">
    <location>
        <begin position="3506"/>
        <end position="3528"/>
    </location>
</feature>
<dbReference type="Pfam" id="PF08016">
    <property type="entry name" value="PKD_channel"/>
    <property type="match status" value="1"/>
</dbReference>
<feature type="disulfide bond" evidence="15">
    <location>
        <begin position="4329"/>
        <end position="4348"/>
    </location>
</feature>
<dbReference type="InterPro" id="IPR016187">
    <property type="entry name" value="CTDL_fold"/>
</dbReference>
<dbReference type="InterPro" id="IPR000601">
    <property type="entry name" value="PKD_dom"/>
</dbReference>
<feature type="compositionally biased region" description="Low complexity" evidence="17">
    <location>
        <begin position="4772"/>
        <end position="4798"/>
    </location>
</feature>
<dbReference type="PANTHER" id="PTHR46730:SF1">
    <property type="entry name" value="PLAT DOMAIN-CONTAINING PROTEIN"/>
    <property type="match status" value="1"/>
</dbReference>
<keyword evidence="8" id="KW-0677">Repeat</keyword>
<evidence type="ECO:0000256" key="1">
    <source>
        <dbReference type="ARBA" id="ARBA00004138"/>
    </source>
</evidence>
<comment type="caution">
    <text evidence="16">Lacks conserved residue(s) required for the propagation of feature annotation.</text>
</comment>
<dbReference type="InterPro" id="IPR001611">
    <property type="entry name" value="Leu-rich_rpt"/>
</dbReference>
<dbReference type="SUPFAM" id="SSF49299">
    <property type="entry name" value="PKD domain"/>
    <property type="match status" value="8"/>
</dbReference>
<dbReference type="PANTHER" id="PTHR46730">
    <property type="entry name" value="POLYCYSTIN-1"/>
    <property type="match status" value="1"/>
</dbReference>
<comment type="caution">
    <text evidence="23">The sequence shown here is derived from an EMBL/GenBank/DDBJ whole genome shotgun (WGS) entry which is preliminary data.</text>
</comment>
<dbReference type="InterPro" id="IPR013122">
    <property type="entry name" value="PKD1_2_channel"/>
</dbReference>
<evidence type="ECO:0000259" key="21">
    <source>
        <dbReference type="PROSITE" id="PS50095"/>
    </source>
</evidence>
<dbReference type="Pfam" id="PF01477">
    <property type="entry name" value="PLAT"/>
    <property type="match status" value="1"/>
</dbReference>
<keyword evidence="6 18" id="KW-0812">Transmembrane</keyword>
<feature type="transmembrane region" description="Helical" evidence="18">
    <location>
        <begin position="4670"/>
        <end position="4695"/>
    </location>
</feature>
<proteinExistence type="inferred from homology"/>
<dbReference type="InterPro" id="IPR000203">
    <property type="entry name" value="GPS"/>
</dbReference>
<keyword evidence="5" id="KW-0433">Leucine-rich repeat</keyword>
<dbReference type="GO" id="GO:0005509">
    <property type="term" value="F:calcium ion binding"/>
    <property type="evidence" value="ECO:0007669"/>
    <property type="project" value="InterPro"/>
</dbReference>
<dbReference type="Pfam" id="PF00801">
    <property type="entry name" value="PKD"/>
    <property type="match status" value="8"/>
</dbReference>
<dbReference type="SMART" id="SM00303">
    <property type="entry name" value="GPS"/>
    <property type="match status" value="1"/>
</dbReference>
<dbReference type="SMART" id="SM00082">
    <property type="entry name" value="LRRCT"/>
    <property type="match status" value="1"/>
</dbReference>
<dbReference type="InterPro" id="IPR003591">
    <property type="entry name" value="Leu-rich_rpt_typical-subtyp"/>
</dbReference>
<dbReference type="InterPro" id="IPR001304">
    <property type="entry name" value="C-type_lectin-like"/>
</dbReference>
<feature type="compositionally biased region" description="Polar residues" evidence="17">
    <location>
        <begin position="4992"/>
        <end position="5007"/>
    </location>
</feature>
<evidence type="ECO:0000256" key="7">
    <source>
        <dbReference type="ARBA" id="ARBA00022729"/>
    </source>
</evidence>
<dbReference type="InterPro" id="IPR013783">
    <property type="entry name" value="Ig-like_fold"/>
</dbReference>
<dbReference type="InterPro" id="IPR001024">
    <property type="entry name" value="PLAT/LH2_dom"/>
</dbReference>
<dbReference type="SMART" id="SM00034">
    <property type="entry name" value="CLECT"/>
    <property type="match status" value="2"/>
</dbReference>
<dbReference type="InterPro" id="IPR016186">
    <property type="entry name" value="C-type_lectin-like/link_sf"/>
</dbReference>
<feature type="compositionally biased region" description="Polar residues" evidence="17">
    <location>
        <begin position="4750"/>
        <end position="4763"/>
    </location>
</feature>
<dbReference type="SUPFAM" id="SSF49723">
    <property type="entry name" value="Lipase/lipooxygenase domain (PLAT/LH2 domain)"/>
    <property type="match status" value="1"/>
</dbReference>
<dbReference type="PROSITE" id="PS51111">
    <property type="entry name" value="REJ"/>
    <property type="match status" value="1"/>
</dbReference>
<dbReference type="GO" id="GO:0005261">
    <property type="term" value="F:monoatomic cation channel activity"/>
    <property type="evidence" value="ECO:0007669"/>
    <property type="project" value="TreeGrafter"/>
</dbReference>
<feature type="domain" description="PKD" evidence="20">
    <location>
        <begin position="2052"/>
        <end position="2111"/>
    </location>
</feature>
<feature type="compositionally biased region" description="Low complexity" evidence="17">
    <location>
        <begin position="3905"/>
        <end position="3916"/>
    </location>
</feature>
<keyword evidence="13" id="KW-0325">Glycoprotein</keyword>
<keyword evidence="4" id="KW-1003">Cell membrane</keyword>
<feature type="domain" description="PKD" evidence="20">
    <location>
        <begin position="515"/>
        <end position="554"/>
    </location>
</feature>
<organism evidence="23 24">
    <name type="scientific">Elysia crispata</name>
    <name type="common">lettuce slug</name>
    <dbReference type="NCBI Taxonomy" id="231223"/>
    <lineage>
        <taxon>Eukaryota</taxon>
        <taxon>Metazoa</taxon>
        <taxon>Spiralia</taxon>
        <taxon>Lophotrochozoa</taxon>
        <taxon>Mollusca</taxon>
        <taxon>Gastropoda</taxon>
        <taxon>Heterobranchia</taxon>
        <taxon>Euthyneura</taxon>
        <taxon>Panpulmonata</taxon>
        <taxon>Sacoglossa</taxon>
        <taxon>Placobranchoidea</taxon>
        <taxon>Plakobranchidae</taxon>
        <taxon>Elysia</taxon>
    </lineage>
</organism>
<dbReference type="GO" id="GO:0005886">
    <property type="term" value="C:plasma membrane"/>
    <property type="evidence" value="ECO:0007669"/>
    <property type="project" value="UniProtKB-SubCell"/>
</dbReference>
<feature type="transmembrane region" description="Helical" evidence="18">
    <location>
        <begin position="4522"/>
        <end position="4543"/>
    </location>
</feature>
<evidence type="ECO:0000259" key="22">
    <source>
        <dbReference type="PROSITE" id="PS51111"/>
    </source>
</evidence>
<evidence type="ECO:0000256" key="15">
    <source>
        <dbReference type="PIRSR" id="PIRSR603915-2"/>
    </source>
</evidence>
<protein>
    <recommendedName>
        <fullName evidence="25">Polycystin-1</fullName>
    </recommendedName>
</protein>
<evidence type="ECO:0000256" key="5">
    <source>
        <dbReference type="ARBA" id="ARBA00022614"/>
    </source>
</evidence>
<dbReference type="SMART" id="SM00308">
    <property type="entry name" value="LH2"/>
    <property type="match status" value="1"/>
</dbReference>
<feature type="compositionally biased region" description="Low complexity" evidence="17">
    <location>
        <begin position="5071"/>
        <end position="5091"/>
    </location>
</feature>
<feature type="compositionally biased region" description="Polar residues" evidence="17">
    <location>
        <begin position="5148"/>
        <end position="5157"/>
    </location>
</feature>
<dbReference type="InterPro" id="IPR018378">
    <property type="entry name" value="C-type_lectin_CS"/>
</dbReference>
<evidence type="ECO:0000256" key="17">
    <source>
        <dbReference type="SAM" id="MobiDB-lite"/>
    </source>
</evidence>
<dbReference type="CDD" id="cd00037">
    <property type="entry name" value="CLECT"/>
    <property type="match status" value="2"/>
</dbReference>
<feature type="region of interest" description="Disordered" evidence="17">
    <location>
        <begin position="3891"/>
        <end position="3971"/>
    </location>
</feature>
<feature type="domain" description="PKD" evidence="20">
    <location>
        <begin position="1695"/>
        <end position="1749"/>
    </location>
</feature>
<keyword evidence="12" id="KW-1015">Disulfide bond</keyword>
<evidence type="ECO:0000259" key="20">
    <source>
        <dbReference type="PROSITE" id="PS50093"/>
    </source>
</evidence>
<evidence type="ECO:0000256" key="10">
    <source>
        <dbReference type="ARBA" id="ARBA00023069"/>
    </source>
</evidence>
<feature type="region of interest" description="Disordered" evidence="17">
    <location>
        <begin position="4980"/>
        <end position="5157"/>
    </location>
</feature>
<feature type="domain" description="C-type lectin" evidence="19">
    <location>
        <begin position="756"/>
        <end position="868"/>
    </location>
</feature>
<feature type="region of interest" description="Disordered" evidence="17">
    <location>
        <begin position="4936"/>
        <end position="4965"/>
    </location>
</feature>
<sequence length="5157" mass="562179">MLTGKKTTRIGNAVRKNKFAAKEVMQNVFTTCFILCAMLVLSAAQEQPQSSLSFSCPMGTEGRVCSCSETEVDCTDMGLIQVPTGLGTNVQRIILKSNAISSIDILAAQNLPSLMYIDASYNTISSVDWASFATLTNLEELYLQMNSLFFVDISHFHGQQFHTLNVSGNQLFFVNGFQGQTLSISHLFMDSCRLTISGALTSLCNLETLHIGGNTVPSLSADTFACMTNLKLLRLNDLGLSSLPEEAFSSNTNLELIDLSNNVISSFPSGIFAGIEFLRSLNIAGNPLLCDCDLLWLKVYVNDMLAQGGTLLEAESTFCNAQDQGQSTFNSLTVFDFSVCENDHFLARSKRQSSSNVGTSCNIHSTGVRCGAKRAGSCVFDFDNQSYSIVAYTSLVTNTSLGSLQENTCRDHCHQNGATFFLYENITMSMCLCGDVVAVPGCSNCDATMAQGLSLTSDLCGGQYTHLTGAASIMHDFDISVTLSTASQTPSMLQAFEEATFIYSGGPSGFDTCLWDFGDASTATVFNTTSVSHTFLYVGSFIVSLSLSGSTTSTLPSVHASFKVTVVAPPEQGQISCPSYVVRSLEDVTISAEFSSAWAQSIIWTRDDLSSSAATMEREGACETGWTRFHDRCIQAASTGLTMSAANSRCNSMGGRLLRFHSLSEVEDLGADTTLFTPGSGTTYYTGAEWVDHSGCYMWKFSFEKAFAFKEYLSDADRGDCVQLSESGLSGVDCNQQLPYICEKDPVTCIGRWSQTGQVCYTLVLTASSWDHAQAHCNSTYENGQLASSIPGSAENILIANMLSGVSWIGLRATTLQGHYSWQDGSLLTLSGFSNWASGSGLEPCVSMDMTGQWHREACDALRPFVCQYYIGDEISVPWKVAGTLPSQGALDALVAVSQISTPSSVSSSTVTMLPGFWFHSNGQILRFLVGTNKLSTDVDLALHIWRPSCSTGILDSPGCNSNSPFFTCTSSGGQTCSTNSCPEGSYLCVLSQSCIDLNQPCTCAGLSSVIPAIDCLSPTPTSSLPTYQLVHSWVVRVPAGTIRVQFEPPQAADIQFGDILGFQTPDDDLVISETFSSSPWRNAAMSRSVMADWLSVGTEESSTTYTISYNILSDVSAVFSETLHVSSPGPSLSYISTAGDYTFTSMLRQTSLGTCTVTVVDDIAGFLWIFPVPTLSTVVQGSTSTVEVKVASGQMMNLVVKVLKGTNPTVSWTFSGSSTHVSNSLENDCPASISPVPESCSYSSSFLSAPYASLEHSFSAGVSPVSLTIHASNDVSFAEMRVSFQVYAPITNVEFYHQDCQTYSKCEVYLEEGVLHEFFVRASGDIEDIVYLKDGTVISPTPTTSANLSMTFSMDDDVILSVNVSNSVSWMKMDLIVHVRIRANFGPVNFDSVLDKVALGVVVPISAKASVTFGAPISVTWIIGDVNTTYDMPSSLSTLTPSLSAHTFKTSGNVSVTILLEDPFGDSVSDTMVVEVYKIPDTVVLASSLSDIATGEQFELFIRVDNCSTSDEYHYDQIIFSVDWGTGTSPTVWRDSSPLQSLTHQIDTAGAYTVTVMVSSQNDPSITKSATVVLNLHDIITGLRLSYDGPKHVSEQITFTATVRSGTSVMYTLEYDDRISSQETSVPTFIHQYAAAGVYKAIIRAQNAISVKSSSLTLYAYDEKLVQIIRVRAPHCSPVNTTVTVSTEVAAQLPDSLDYTWSFGNGDVKTAVGLDSASTIYHNIGNFYISLEVENVTGSISDNYNTQICIEESISGLTVQYRSPVALMMPGALEYVDIVASVLSGSNMTYEWAVNGEDDVASYDVLNLTITQAGTYNITVTVANDLDSTQQEVQLVAMEIISGLSINCLNCSRAFYCMSQTNTSFQAIKEFGTHENYTWTLSDGSELHDGDFVMFYFLTAGNYTLDLVSMNEVSTVRESTVIHVQDQIKGFSVQVSESTAIVGRNLTFQGDYSAGTSLIFQWECDQIAIGNAVSDSVFISFSDEGHHNCSVLVSNEVSSANETFQVTMLGQVANISVNHSLLASQHSTTEWYATLGQVYTLEAVLNTHFLVTYQWEITQSGSLLQSFSASSFTYSFASPGSYDVSLLAGNSLSSDKTILTVTSQEPVSGLKINTSSHIFMIVGTQVSFEASLSTGSDVTYTWTVNSTVHQSDANPAILEFSTTGIFVVTVVAANNLGFETDEVVVNVFEPVSGVAIQLSQNEWLPFVSLTNDLGISVPNVSGSDLLFQWTIMNSSGDTVLSSNLEAILYSFASPGLYTIHIEVSNPVSSLTDSVNIDVQGTVDSAQIVTADLIIATGSSIMLTADVNAGASNLTYTWKMDGVLVTEAESFSLHFPATGTYLVSLRVENNISSSENKTTVRVLDPVSNLQIVDCVVRLAQSLTSFNSSIDSGTNVSFVWSVMNDNTSKNFAGQNITYTFPDQGVFNISLTASNDVGSSFTSCIVEAHLPIGNISLDISSPDPDYIFVNLPVTFVASGGNLQLATFTWNITGQAVSVSSSNTYIVTFAATGTLDLTVDIENGFSQVSQSLRFTIKDFQCSLPQVRSVGAGHQTVLRSHTLELEVTVDPQDCTQYIAVHTWRVYQTSNCNTDLTTLSQVDLGNTTTHSPALVIKPRTLAVGSYCVQFLTSYHYTSVSETTYYTLDVTSSPLRAIIKGGTRRTVAIGSEYCLDASASYDPDGLVTSDALVYNWQCIETNATGGCFTPQGHGRFCYSGFNEGTYNITLSVASSGRTGDDEQQMIEVLNVPQFVPLAGVLCMSCLSLSNYRVSSSQHVALSAICENCLQCSPDFSWKIFEGQQEISLDASQTLTGIHSANLVLSKWKAIKDDLDYTFEVSVSCTNSSVGTASLTLLANRPPSGGTCQISPSQILPLEDQVTINCLNWTDVDDPNSAILYSIYVDLVEPGTATNQTYPLYTGTDATQHVYLGSYGGDSINLRVMVSDEFGATILGGHSTIKFLSVNLTVGQSQTDYLSQQTDQVLSRLTRQASPVSLLQYAIALGQQLNAESSHQAAFLTFGQGGEEEQRRAAIRDAVTICLTTSVPISTLVDVQQMAYALKLLTDYSAEYLTEDSQVLMMQTMDTMLNLLQVTISTGLDRGDIPTQDILSVLQNLLAATNARVYSASEIWASGRMLSLADFSTDFQVLRPEISQAVGGMSFEAISLDESHRQRVVSSAMPCVEDVLIYTLSTMMVGEKGIELSLKGATIKAYRAYAGDIEYESVANSSQVHIAESMLQCCKNDLDEVLQVMVAHDKNPYTYGDSTTATMPVQTVSFFEPDGRGIRVSQLPQNSSVQLYMLLSQPNSISPASISSGRLVDSPLYDPFEAISYKTVTIDAGKSKLWTVPDLAVYADEEVGVHVQLRIQFLTNTTGITATVTFYLGVNTRPDSENYGQKLVLSPSSMQKADHRTYTFFSRNVKASDTLYVTATNDNAADAVQVSVGNYFSSCQYFDTTTQLWVHSGCQVSDESTAVVTSCVCNHLTAFGGASIVSITDISFEDLDNLDLSTNPVVFIALAIVLVLFIITSFICRYLDGLDLRRISRIPLCGRDGPFKYEIALVTGRQFGSGTTAHIGLKLYGEHSKGEARHVTKPGAFQRGSKDVFHVAHPENLGELNKLLVWHDNTGLSPAWFLSHCTVRDLQTGAQYTFLVDSWLSLEVDDGVVQKTVKVAGEEEVLRFNKRFTSMLSHCLADMHAWLSVAERPDHSRFTRVQRATVLVTCIYLYMCINAVWYGAFHTREELERQAWQDSFGWEEAVVALASTLMVLPFLLGLSFVFKRSRCKETMFQELQRPTSAQTLEIEAMCDIYSRDEGSFRTVTPLGEWVPAIDRESTTESMAVPIGLKRTVPMHRFARKGSSDSNMNKVRPPVLAKKELWSRDNIMQSWPDRMPTWIKQVKAQVKGQPPSATGQSSRGGDSSLISRRSSRSARTLFSGSKSQEDSDDDLQQRLDEMDAEIARDEERNKKRKLSQDLKQKQDSMMELFDSDDEWANEGLEELQTTSANRSAPFNPRRDPELTSHIERRSSKSGSAVLSSCSVRGAPAPSSSADSRRNSREKARPAAVSASIKSKSNLSDNYDLRRTLSATTSQGLPVTLLQPGHKSSPHGSSCSPLLLPHWCVYLAYAVCIKLCLLAAILVLLYGYRFGSSASLKWVVSLCCSVAVSILVVEPLRVLFMAVVPSIFSKNAGSYDADTIDLKPTVEANEQIKDIKFRPLGGFALLQAKLEGKKKLQLQTMLREIVVFSFMFALLLAMVFINFSGSAGGAFFASSNIHNKLYASTDDGINLTNLKSISDFWTWSEEILAQTIHHQELQETECFGVLLGTAHLRQLRTGNISCPADSSLSLWSVPELITRRCVEPDAANHPLTQPYKSGWLLGQGSADWVFTSAYQLCLPSKFGQRQLYPGSGYIQLLGQTFNSTLETLDQLRNESWLDLNTRAVFVEFCLYNPSHDLTSCITVLAEFAVSGGILTSSNIQTERLLRFTSGALDPLMVCQVMFSLFLVYLLAALLFKLCSESSVEFVTQVWNWVDLLVLITAFAQSALYVACVVTATEQMDDFLSERQVPSPLGMTILLHGILRWMQGLLVFLLCFKIVRQVRFCRPLYKFYITLSTASSPLFAVVLIFSVLLLIYAQFGYLLYSSSVVSFRSLETSLGSLVGMLGGRTDFSSQFEAQRVLTHLFFLSFAFVAYGVTLCLSLAILSWSLKRSREQMSYKTTLDTRDYEMIDFMLKRFRLMAGIDKPKPAFRHVKFAGLPSLPSRATSSNLSSRQSYRNQEDSHMMGSSRPSVSRRSSLASDSAVSSEDAVGASGPGYGPEMNEEQQSMDYLMASVLPTWDQVLRTLQKVEDLDKNEDESVRQLQEAVKKRKQPVKWATQRPGKFNLPNTKPIMGKPPLDPKATFARFKGQTGSRSVTVLAGRNTMTPPSTFASDNGLGQYALRSLRPFSDQGIRQDPKHFQHSSSQDIRKGSRDNDDFDDTVDIIADVKEIMSKCKPSYGRPPSSVFPQRRQSSIPDQTISAPVVDRRRHSTPASASSAGSSSTGFRRGSPGPGFFTERITKTANTTSSGANSASSLRSDFGPGSSNNNDSSISSSHSNSNSYHSDSSKKDTNVFSRATANNSRGRSMNVSLNDGDVQTARNKKPPRVPDIVPEHEKLQKKATLSGSFSAR</sequence>
<evidence type="ECO:0000256" key="11">
    <source>
        <dbReference type="ARBA" id="ARBA00023136"/>
    </source>
</evidence>
<feature type="region of interest" description="Disordered" evidence="17">
    <location>
        <begin position="4750"/>
        <end position="4808"/>
    </location>
</feature>
<dbReference type="EMBL" id="JAWDGP010001865">
    <property type="protein sequence ID" value="KAK3787403.1"/>
    <property type="molecule type" value="Genomic_DNA"/>
</dbReference>
<gene>
    <name evidence="23" type="ORF">RRG08_032359</name>
</gene>
<feature type="domain" description="PKD" evidence="20">
    <location>
        <begin position="2387"/>
        <end position="2440"/>
    </location>
</feature>
<evidence type="ECO:0000256" key="6">
    <source>
        <dbReference type="ARBA" id="ARBA00022692"/>
    </source>
</evidence>
<dbReference type="CDD" id="cd00146">
    <property type="entry name" value="PKD"/>
    <property type="match status" value="2"/>
</dbReference>
<dbReference type="SUPFAM" id="SSF52058">
    <property type="entry name" value="L domain-like"/>
    <property type="match status" value="1"/>
</dbReference>
<dbReference type="Gene3D" id="3.80.10.10">
    <property type="entry name" value="Ribonuclease Inhibitor"/>
    <property type="match status" value="2"/>
</dbReference>
<keyword evidence="11 18" id="KW-0472">Membrane</keyword>
<evidence type="ECO:0000256" key="8">
    <source>
        <dbReference type="ARBA" id="ARBA00022737"/>
    </source>
</evidence>
<keyword evidence="24" id="KW-1185">Reference proteome</keyword>
<feature type="transmembrane region" description="Helical" evidence="18">
    <location>
        <begin position="4481"/>
        <end position="4502"/>
    </location>
</feature>
<dbReference type="Pfam" id="PF13855">
    <property type="entry name" value="LRR_8"/>
    <property type="match status" value="2"/>
</dbReference>
<keyword evidence="14" id="KW-0966">Cell projection</keyword>
<dbReference type="Pfam" id="PF02010">
    <property type="entry name" value="REJ"/>
    <property type="match status" value="1"/>
</dbReference>
<evidence type="ECO:0000256" key="18">
    <source>
        <dbReference type="SAM" id="Phobius"/>
    </source>
</evidence>
<dbReference type="Gene3D" id="3.10.100.10">
    <property type="entry name" value="Mannose-Binding Protein A, subunit A"/>
    <property type="match status" value="2"/>
</dbReference>
<evidence type="ECO:0000259" key="19">
    <source>
        <dbReference type="PROSITE" id="PS50041"/>
    </source>
</evidence>
<feature type="transmembrane region" description="Helical" evidence="18">
    <location>
        <begin position="3750"/>
        <end position="3771"/>
    </location>
</feature>
<dbReference type="Gene3D" id="2.60.40.10">
    <property type="entry name" value="Immunoglobulins"/>
    <property type="match status" value="3"/>
</dbReference>
<evidence type="ECO:0000256" key="3">
    <source>
        <dbReference type="ARBA" id="ARBA00007200"/>
    </source>
</evidence>
<feature type="compositionally biased region" description="Basic and acidic residues" evidence="17">
    <location>
        <begin position="4004"/>
        <end position="4018"/>
    </location>
</feature>
<feature type="compositionally biased region" description="Basic and acidic residues" evidence="17">
    <location>
        <begin position="3939"/>
        <end position="3971"/>
    </location>
</feature>
<dbReference type="SMART" id="SM00369">
    <property type="entry name" value="LRR_TYP"/>
    <property type="match status" value="4"/>
</dbReference>
<feature type="transmembrane region" description="Helical" evidence="18">
    <location>
        <begin position="4232"/>
        <end position="4259"/>
    </location>
</feature>
<evidence type="ECO:0000256" key="13">
    <source>
        <dbReference type="ARBA" id="ARBA00023180"/>
    </source>
</evidence>
<evidence type="ECO:0000313" key="24">
    <source>
        <dbReference type="Proteomes" id="UP001283361"/>
    </source>
</evidence>
<dbReference type="PROSITE" id="PS50093">
    <property type="entry name" value="PKD"/>
    <property type="match status" value="8"/>
</dbReference>
<dbReference type="SMART" id="SM00089">
    <property type="entry name" value="PKD"/>
    <property type="match status" value="13"/>
</dbReference>
<feature type="compositionally biased region" description="Polar residues" evidence="17">
    <location>
        <begin position="4020"/>
        <end position="4030"/>
    </location>
</feature>
<feature type="transmembrane region" description="Helical" evidence="18">
    <location>
        <begin position="3709"/>
        <end position="3730"/>
    </location>
</feature>
<evidence type="ECO:0000256" key="14">
    <source>
        <dbReference type="ARBA" id="ARBA00023273"/>
    </source>
</evidence>
<dbReference type="InterPro" id="IPR000483">
    <property type="entry name" value="Cys-rich_flank_reg_C"/>
</dbReference>
<feature type="domain" description="PKD" evidence="20">
    <location>
        <begin position="1415"/>
        <end position="1477"/>
    </location>
</feature>
<evidence type="ECO:0000256" key="12">
    <source>
        <dbReference type="ARBA" id="ARBA00023157"/>
    </source>
</evidence>
<dbReference type="PROSITE" id="PS51450">
    <property type="entry name" value="LRR"/>
    <property type="match status" value="1"/>
</dbReference>
<evidence type="ECO:0000256" key="16">
    <source>
        <dbReference type="PROSITE-ProRule" id="PRU00152"/>
    </source>
</evidence>
<feature type="compositionally biased region" description="Low complexity" evidence="17">
    <location>
        <begin position="5018"/>
        <end position="5062"/>
    </location>
</feature>
<feature type="compositionally biased region" description="Polar residues" evidence="17">
    <location>
        <begin position="5099"/>
        <end position="5118"/>
    </location>
</feature>
<evidence type="ECO:0000256" key="9">
    <source>
        <dbReference type="ARBA" id="ARBA00022989"/>
    </source>
</evidence>
<dbReference type="Pfam" id="PF20519">
    <property type="entry name" value="Polycystin_dom"/>
    <property type="match status" value="1"/>
</dbReference>
<dbReference type="InterPro" id="IPR035986">
    <property type="entry name" value="PKD_dom_sf"/>
</dbReference>
<dbReference type="Gene3D" id="2.60.60.20">
    <property type="entry name" value="PLAT/LH2 domain"/>
    <property type="match status" value="1"/>
</dbReference>
<dbReference type="PROSITE" id="PS50095">
    <property type="entry name" value="PLAT"/>
    <property type="match status" value="1"/>
</dbReference>
<keyword evidence="9 18" id="KW-1133">Transmembrane helix</keyword>
<evidence type="ECO:0000256" key="2">
    <source>
        <dbReference type="ARBA" id="ARBA00004651"/>
    </source>
</evidence>
<dbReference type="PROSITE" id="PS00615">
    <property type="entry name" value="C_TYPE_LECTIN_1"/>
    <property type="match status" value="1"/>
</dbReference>
<feature type="domain" description="PKD" evidence="20">
    <location>
        <begin position="2222"/>
        <end position="2280"/>
    </location>
</feature>
<dbReference type="InterPro" id="IPR003915">
    <property type="entry name" value="PKD_2"/>
</dbReference>
<dbReference type="GO" id="GO:0006816">
    <property type="term" value="P:calcium ion transport"/>
    <property type="evidence" value="ECO:0007669"/>
    <property type="project" value="TreeGrafter"/>
</dbReference>
<dbReference type="InterPro" id="IPR046791">
    <property type="entry name" value="Polycystin_dom"/>
</dbReference>
<comment type="subcellular location">
    <subcellularLocation>
        <location evidence="2">Cell membrane</location>
        <topology evidence="2">Multi-pass membrane protein</topology>
    </subcellularLocation>
    <subcellularLocation>
        <location evidence="1">Cell projection</location>
        <location evidence="1">Cilium</location>
    </subcellularLocation>
</comment>
<feature type="transmembrane region" description="Helical" evidence="18">
    <location>
        <begin position="4563"/>
        <end position="4585"/>
    </location>
</feature>